<feature type="transmembrane region" description="Helical" evidence="2">
    <location>
        <begin position="590"/>
        <end position="613"/>
    </location>
</feature>
<proteinExistence type="predicted"/>
<name>A0A0A1X0Z0_ZEUCU</name>
<feature type="chain" id="PRO_5001982862" evidence="3">
    <location>
        <begin position="32"/>
        <end position="673"/>
    </location>
</feature>
<dbReference type="PROSITE" id="PS51034">
    <property type="entry name" value="ZP_2"/>
    <property type="match status" value="1"/>
</dbReference>
<dbReference type="Pfam" id="PF25057">
    <property type="entry name" value="CUT_N"/>
    <property type="match status" value="1"/>
</dbReference>
<evidence type="ECO:0000256" key="1">
    <source>
        <dbReference type="SAM" id="MobiDB-lite"/>
    </source>
</evidence>
<evidence type="ECO:0000259" key="4">
    <source>
        <dbReference type="PROSITE" id="PS51034"/>
    </source>
</evidence>
<protein>
    <submittedName>
        <fullName evidence="5">Cuticlin-1</fullName>
    </submittedName>
</protein>
<keyword evidence="3" id="KW-0732">Signal</keyword>
<reference evidence="5" key="2">
    <citation type="journal article" date="2015" name="Gigascience">
        <title>Reconstructing a comprehensive transcriptome assembly of a white-pupal translocated strain of the pest fruit fly Bactrocera cucurbitae.</title>
        <authorList>
            <person name="Sim S.B."/>
            <person name="Calla B."/>
            <person name="Hall B."/>
            <person name="DeRego T."/>
            <person name="Geib S.M."/>
        </authorList>
    </citation>
    <scope>NUCLEOTIDE SEQUENCE</scope>
</reference>
<feature type="signal peptide" evidence="3">
    <location>
        <begin position="1"/>
        <end position="31"/>
    </location>
</feature>
<dbReference type="EMBL" id="GBXI01009726">
    <property type="protein sequence ID" value="JAD04566.1"/>
    <property type="molecule type" value="Transcribed_RNA"/>
</dbReference>
<feature type="region of interest" description="Disordered" evidence="1">
    <location>
        <begin position="460"/>
        <end position="482"/>
    </location>
</feature>
<feature type="region of interest" description="Disordered" evidence="1">
    <location>
        <begin position="504"/>
        <end position="527"/>
    </location>
</feature>
<feature type="compositionally biased region" description="Basic and acidic residues" evidence="1">
    <location>
        <begin position="504"/>
        <end position="523"/>
    </location>
</feature>
<dbReference type="InterPro" id="IPR056953">
    <property type="entry name" value="CUT_N"/>
</dbReference>
<evidence type="ECO:0000313" key="5">
    <source>
        <dbReference type="EMBL" id="JAD04566.1"/>
    </source>
</evidence>
<dbReference type="PANTHER" id="PTHR46560">
    <property type="entry name" value="CYPHER, ISOFORM B"/>
    <property type="match status" value="1"/>
</dbReference>
<sequence length="673" mass="74336">MWSPQKGPTRLWDLSFSHIFILQLMFSLVLAGNELWPMERPEGMPNIVSLEVMCGKDHMDVHLTFSHPFEGIVSSKGQHSDPRCVYVPPSTGKTFFSFRISYSRCGTKPDLHGQFYENTVVVQYDKDLLEVWDEAKRLRCEWFNDYEKTASKPPMVIADLDVIQLDFRGDNVDCWMEIQHGKGPWAPPVSGIVPLGSTLTLVVAINDYRGEFDMRVKSCVASDGSGHVINLSDEFGCVLRPKMISRFLKARAPDERATVITYAFFHAFKFPDALSVHIKCKVEICRHGCLDHCQLTGSVNERKDVLMNEPPGSQNELSQESIGHIAMHGGQQPALGGLPLGGAGGGGGGLGSVGGGGGGVGIGSDGAGDHDVFYDDIIHNRKQLSSINSGIANILDQFNMHEKNANLSPRPVHEEPEDSDLDSLFGEDELADLDEAQYMELKKSGKFPHGPRQFEAQKRMGVPMAGPRSLEPKSNDDAPHPIYRPQAEALKRTREDHIDLDASEELLKQKSNKTADSDETDKSTRRRRRSIVIADRKVRSADVGVSGLYDVISEADLAFSPDSKQEAVTVFQGKISEEVVYGICMPVPGFSILFIVVISATIVSALIAGSLLYRYQLQKEALEKQTPMPVPGTFASWMTLRLFRMRHMQEQQQRQQIGGAVAAASAVAHETVQ</sequence>
<feature type="domain" description="ZP" evidence="4">
    <location>
        <begin position="53"/>
        <end position="300"/>
    </location>
</feature>
<reference evidence="5" key="1">
    <citation type="submission" date="2014-11" db="EMBL/GenBank/DDBJ databases">
        <authorList>
            <person name="Geib S."/>
        </authorList>
    </citation>
    <scope>NUCLEOTIDE SEQUENCE</scope>
</reference>
<keyword evidence="2" id="KW-0472">Membrane</keyword>
<feature type="compositionally biased region" description="Basic and acidic residues" evidence="1">
    <location>
        <begin position="470"/>
        <end position="479"/>
    </location>
</feature>
<accession>A0A0A1X0Z0</accession>
<keyword evidence="2" id="KW-0812">Transmembrane</keyword>
<keyword evidence="2" id="KW-1133">Transmembrane helix</keyword>
<dbReference type="InterPro" id="IPR001507">
    <property type="entry name" value="ZP_dom"/>
</dbReference>
<dbReference type="AlphaFoldDB" id="A0A0A1X0Z0"/>
<gene>
    <name evidence="5" type="primary">cut-1_1</name>
    <name evidence="5" type="ORF">g.38834</name>
</gene>
<organism evidence="5">
    <name type="scientific">Zeugodacus cucurbitae</name>
    <name type="common">Melon fruit fly</name>
    <name type="synonym">Bactrocera cucurbitae</name>
    <dbReference type="NCBI Taxonomy" id="28588"/>
    <lineage>
        <taxon>Eukaryota</taxon>
        <taxon>Metazoa</taxon>
        <taxon>Ecdysozoa</taxon>
        <taxon>Arthropoda</taxon>
        <taxon>Hexapoda</taxon>
        <taxon>Insecta</taxon>
        <taxon>Pterygota</taxon>
        <taxon>Neoptera</taxon>
        <taxon>Endopterygota</taxon>
        <taxon>Diptera</taxon>
        <taxon>Brachycera</taxon>
        <taxon>Muscomorpha</taxon>
        <taxon>Tephritoidea</taxon>
        <taxon>Tephritidae</taxon>
        <taxon>Zeugodacus</taxon>
        <taxon>Zeugodacus</taxon>
    </lineage>
</organism>
<dbReference type="PANTHER" id="PTHR46560:SF1">
    <property type="entry name" value="MINIATURE"/>
    <property type="match status" value="1"/>
</dbReference>
<dbReference type="SMART" id="SM00241">
    <property type="entry name" value="ZP"/>
    <property type="match status" value="1"/>
</dbReference>
<evidence type="ECO:0000256" key="2">
    <source>
        <dbReference type="SAM" id="Phobius"/>
    </source>
</evidence>
<evidence type="ECO:0000256" key="3">
    <source>
        <dbReference type="SAM" id="SignalP"/>
    </source>
</evidence>